<feature type="transmembrane region" description="Helical" evidence="10">
    <location>
        <begin position="413"/>
        <end position="434"/>
    </location>
</feature>
<feature type="transmembrane region" description="Helical" evidence="10">
    <location>
        <begin position="298"/>
        <end position="321"/>
    </location>
</feature>
<dbReference type="HOGENOM" id="CLU_026016_2_1_1"/>
<comment type="similarity">
    <text evidence="2 8">Belongs to the purine-cytosine permease (2.A.39) family.</text>
</comment>
<evidence type="ECO:0000256" key="3">
    <source>
        <dbReference type="ARBA" id="ARBA00022448"/>
    </source>
</evidence>
<feature type="transmembrane region" description="Helical" evidence="10">
    <location>
        <begin position="460"/>
        <end position="482"/>
    </location>
</feature>
<keyword evidence="4" id="KW-0597">Phosphoprotein</keyword>
<dbReference type="InterPro" id="IPR026030">
    <property type="entry name" value="Pur-cyt_permease_Fcy2/21/22"/>
</dbReference>
<dbReference type="FunFam" id="1.10.4160.10:FF:000002">
    <property type="entry name" value="Purine-cytosine permease fcyB"/>
    <property type="match status" value="1"/>
</dbReference>
<sequence length="526" mass="57310">MSDNKAFPVPTLEESKEHHISDSPHHHAAPHDYLSVVENGLITDVTIPNNRFQRWALRLETLARMEARGIERVPETLKAEKVTMGDYVQMCLVWFSANLTANNAMIGMLGPIVFGLGLTDAMVLATFGALLGGAASGYIATFGPVSGNRTLVICRYTMGWWPSRLCVALNIVIMLGYGLIDVLIAGQILSAVNGGGMTVIVGVIISSVISLFIVLFGIRLFHQYERWAWVPQAAVFLILVGVAGPYFDPSSVSTGGGSVRSADQMSFFFLCVAGPLAWSPASADFYVYFPTSSKRWKVLIATTIGLGGSCVISNLIGIGLASGIPLRQAWADAVEISSGALFVEAFRPLGNFGHFCSVILALGLISNNVPGTYSAALSFQLLGRWFNYLPRVFWTTIAVVIYTVCACAGRKHLFTIVEGFVVIMGYWTAVWVALTMEEEFIFRRGTRKYDWTDWNDKNKLPIGIAALIAFCVGWVGAVLGMWQTYFTGPLARLVGDGIDLGIPVAASWGALVYPPLRYLELKYIGR</sequence>
<evidence type="ECO:0000256" key="7">
    <source>
        <dbReference type="ARBA" id="ARBA00023136"/>
    </source>
</evidence>
<feature type="transmembrane region" description="Helical" evidence="10">
    <location>
        <begin position="228"/>
        <end position="247"/>
    </location>
</feature>
<dbReference type="AlphaFoldDB" id="A0A0D2F3D8"/>
<dbReference type="RefSeq" id="XP_016623440.1">
    <property type="nucleotide sequence ID" value="XM_016759919.1"/>
</dbReference>
<name>A0A0D2F3D8_CLAB1</name>
<dbReference type="PANTHER" id="PTHR31806:SF8">
    <property type="entry name" value="TRANSPORTER, PUTATIVE (AFU_ORTHOLOGUE AFUA_2G03000)-RELATED"/>
    <property type="match status" value="1"/>
</dbReference>
<feature type="transmembrane region" description="Helical" evidence="10">
    <location>
        <begin position="122"/>
        <end position="145"/>
    </location>
</feature>
<dbReference type="GO" id="GO:0005886">
    <property type="term" value="C:plasma membrane"/>
    <property type="evidence" value="ECO:0007669"/>
    <property type="project" value="TreeGrafter"/>
</dbReference>
<dbReference type="GO" id="GO:0000329">
    <property type="term" value="C:fungal-type vacuole membrane"/>
    <property type="evidence" value="ECO:0007669"/>
    <property type="project" value="TreeGrafter"/>
</dbReference>
<evidence type="ECO:0000256" key="2">
    <source>
        <dbReference type="ARBA" id="ARBA00008974"/>
    </source>
</evidence>
<evidence type="ECO:0000256" key="1">
    <source>
        <dbReference type="ARBA" id="ARBA00004141"/>
    </source>
</evidence>
<reference evidence="11" key="1">
    <citation type="submission" date="2015-01" db="EMBL/GenBank/DDBJ databases">
        <title>The Genome Sequence of Cladophialophora bantiana CBS 173.52.</title>
        <authorList>
            <consortium name="The Broad Institute Genomics Platform"/>
            <person name="Cuomo C."/>
            <person name="de Hoog S."/>
            <person name="Gorbushina A."/>
            <person name="Stielow B."/>
            <person name="Teixiera M."/>
            <person name="Abouelleil A."/>
            <person name="Chapman S.B."/>
            <person name="Priest M."/>
            <person name="Young S.K."/>
            <person name="Wortman J."/>
            <person name="Nusbaum C."/>
            <person name="Birren B."/>
        </authorList>
    </citation>
    <scope>NUCLEOTIDE SEQUENCE [LARGE SCALE GENOMIC DNA]</scope>
    <source>
        <strain evidence="11">CBS 173.52</strain>
    </source>
</reference>
<evidence type="ECO:0000313" key="11">
    <source>
        <dbReference type="EMBL" id="KIW96771.1"/>
    </source>
</evidence>
<dbReference type="Pfam" id="PF02133">
    <property type="entry name" value="Transp_cyt_pur"/>
    <property type="match status" value="1"/>
</dbReference>
<evidence type="ECO:0000256" key="5">
    <source>
        <dbReference type="ARBA" id="ARBA00022692"/>
    </source>
</evidence>
<gene>
    <name evidence="11" type="ORF">Z519_02162</name>
</gene>
<keyword evidence="3 8" id="KW-0813">Transport</keyword>
<feature type="transmembrane region" description="Helical" evidence="10">
    <location>
        <begin position="165"/>
        <end position="189"/>
    </location>
</feature>
<dbReference type="EMBL" id="KN846982">
    <property type="protein sequence ID" value="KIW96771.1"/>
    <property type="molecule type" value="Genomic_DNA"/>
</dbReference>
<dbReference type="GO" id="GO:0015851">
    <property type="term" value="P:nucleobase transport"/>
    <property type="evidence" value="ECO:0007669"/>
    <property type="project" value="UniProtKB-ARBA"/>
</dbReference>
<evidence type="ECO:0000256" key="6">
    <source>
        <dbReference type="ARBA" id="ARBA00022989"/>
    </source>
</evidence>
<dbReference type="Proteomes" id="UP000053789">
    <property type="component" value="Unassembled WGS sequence"/>
</dbReference>
<keyword evidence="12" id="KW-1185">Reference proteome</keyword>
<dbReference type="PANTHER" id="PTHR31806">
    <property type="entry name" value="PURINE-CYTOSINE PERMEASE FCY2-RELATED"/>
    <property type="match status" value="1"/>
</dbReference>
<feature type="region of interest" description="Disordered" evidence="9">
    <location>
        <begin position="1"/>
        <end position="27"/>
    </location>
</feature>
<dbReference type="GeneID" id="27695090"/>
<protein>
    <recommendedName>
        <fullName evidence="13">Nucleoside transporter</fullName>
    </recommendedName>
</protein>
<feature type="compositionally biased region" description="Basic and acidic residues" evidence="9">
    <location>
        <begin position="13"/>
        <end position="25"/>
    </location>
</feature>
<dbReference type="OrthoDB" id="5428495at2759"/>
<evidence type="ECO:0000256" key="4">
    <source>
        <dbReference type="ARBA" id="ARBA00022553"/>
    </source>
</evidence>
<feature type="transmembrane region" description="Helical" evidence="10">
    <location>
        <begin position="195"/>
        <end position="216"/>
    </location>
</feature>
<evidence type="ECO:0000256" key="9">
    <source>
        <dbReference type="SAM" id="MobiDB-lite"/>
    </source>
</evidence>
<dbReference type="GO" id="GO:0022857">
    <property type="term" value="F:transmembrane transporter activity"/>
    <property type="evidence" value="ECO:0007669"/>
    <property type="project" value="InterPro"/>
</dbReference>
<feature type="transmembrane region" description="Helical" evidence="10">
    <location>
        <begin position="91"/>
        <end position="116"/>
    </location>
</feature>
<accession>A0A0D2F3D8</accession>
<dbReference type="InterPro" id="IPR001248">
    <property type="entry name" value="Pur-cyt_permease"/>
</dbReference>
<dbReference type="Gene3D" id="1.10.4160.10">
    <property type="entry name" value="Hydantoin permease"/>
    <property type="match status" value="1"/>
</dbReference>
<evidence type="ECO:0000256" key="10">
    <source>
        <dbReference type="SAM" id="Phobius"/>
    </source>
</evidence>
<keyword evidence="7 8" id="KW-0472">Membrane</keyword>
<proteinExistence type="inferred from homology"/>
<evidence type="ECO:0000256" key="8">
    <source>
        <dbReference type="PIRNR" id="PIRNR002744"/>
    </source>
</evidence>
<organism evidence="11 12">
    <name type="scientific">Cladophialophora bantiana (strain ATCC 10958 / CBS 173.52 / CDC B-1940 / NIH 8579)</name>
    <name type="common">Xylohypha bantiana</name>
    <dbReference type="NCBI Taxonomy" id="1442370"/>
    <lineage>
        <taxon>Eukaryota</taxon>
        <taxon>Fungi</taxon>
        <taxon>Dikarya</taxon>
        <taxon>Ascomycota</taxon>
        <taxon>Pezizomycotina</taxon>
        <taxon>Eurotiomycetes</taxon>
        <taxon>Chaetothyriomycetidae</taxon>
        <taxon>Chaetothyriales</taxon>
        <taxon>Herpotrichiellaceae</taxon>
        <taxon>Cladophialophora</taxon>
    </lineage>
</organism>
<evidence type="ECO:0000313" key="12">
    <source>
        <dbReference type="Proteomes" id="UP000053789"/>
    </source>
</evidence>
<keyword evidence="5 10" id="KW-0812">Transmembrane</keyword>
<feature type="transmembrane region" description="Helical" evidence="10">
    <location>
        <begin position="388"/>
        <end position="406"/>
    </location>
</feature>
<evidence type="ECO:0008006" key="13">
    <source>
        <dbReference type="Google" id="ProtNLM"/>
    </source>
</evidence>
<comment type="subcellular location">
    <subcellularLocation>
        <location evidence="1">Membrane</location>
        <topology evidence="1">Multi-pass membrane protein</topology>
    </subcellularLocation>
</comment>
<feature type="transmembrane region" description="Helical" evidence="10">
    <location>
        <begin position="267"/>
        <end position="289"/>
    </location>
</feature>
<dbReference type="PIRSF" id="PIRSF002744">
    <property type="entry name" value="Pur-cyt_permease"/>
    <property type="match status" value="1"/>
</dbReference>
<keyword evidence="6 10" id="KW-1133">Transmembrane helix</keyword>